<sequence>MTDSSKNPFHNPELSDTERSSTGHSSDHPGRDYPEDPSPGKTTGKRRSGPSGPSEPRRPGTNERQAPRRSMTPSGESQEPVIPGELFLADGDIEINVGLEVTTLRVENVADRPVQVGSHFHFAEVNTGLEFDRDAAWGKRLNVLSGGAMRFEPGAAEEVELVPIGGDRIIYGLRGLCGGKLDDQDR</sequence>
<dbReference type="EC" id="3.5.1.5" evidence="3"/>
<dbReference type="EMBL" id="VSLD01000001">
    <property type="protein sequence ID" value="TYC99971.1"/>
    <property type="molecule type" value="Genomic_DNA"/>
</dbReference>
<evidence type="ECO:0000256" key="1">
    <source>
        <dbReference type="ARBA" id="ARBA00022801"/>
    </source>
</evidence>
<dbReference type="PANTHER" id="PTHR33569">
    <property type="entry name" value="UREASE"/>
    <property type="match status" value="1"/>
</dbReference>
<dbReference type="InterPro" id="IPR050069">
    <property type="entry name" value="Urease_subunit"/>
</dbReference>
<proteinExistence type="inferred from homology"/>
<dbReference type="GO" id="GO:0043419">
    <property type="term" value="P:urea catabolic process"/>
    <property type="evidence" value="ECO:0007669"/>
    <property type="project" value="UniProtKB-UniRule"/>
</dbReference>
<dbReference type="NCBIfam" id="NF009682">
    <property type="entry name" value="PRK13203.1"/>
    <property type="match status" value="1"/>
</dbReference>
<feature type="region of interest" description="Disordered" evidence="4">
    <location>
        <begin position="1"/>
        <end position="81"/>
    </location>
</feature>
<evidence type="ECO:0000256" key="4">
    <source>
        <dbReference type="SAM" id="MobiDB-lite"/>
    </source>
</evidence>
<accession>A0A5D0XVF0</accession>
<dbReference type="Pfam" id="PF00699">
    <property type="entry name" value="Urease_beta"/>
    <property type="match status" value="1"/>
</dbReference>
<evidence type="ECO:0000256" key="3">
    <source>
        <dbReference type="HAMAP-Rule" id="MF_01954"/>
    </source>
</evidence>
<keyword evidence="6" id="KW-1185">Reference proteome</keyword>
<dbReference type="PANTHER" id="PTHR33569:SF1">
    <property type="entry name" value="UREASE"/>
    <property type="match status" value="1"/>
</dbReference>
<dbReference type="NCBIfam" id="TIGR00192">
    <property type="entry name" value="urease_beta"/>
    <property type="match status" value="1"/>
</dbReference>
<dbReference type="CDD" id="cd00407">
    <property type="entry name" value="Urease_beta"/>
    <property type="match status" value="1"/>
</dbReference>
<dbReference type="OrthoDB" id="9797217at2"/>
<comment type="catalytic activity">
    <reaction evidence="2 3">
        <text>urea + 2 H2O + H(+) = hydrogencarbonate + 2 NH4(+)</text>
        <dbReference type="Rhea" id="RHEA:20557"/>
        <dbReference type="ChEBI" id="CHEBI:15377"/>
        <dbReference type="ChEBI" id="CHEBI:15378"/>
        <dbReference type="ChEBI" id="CHEBI:16199"/>
        <dbReference type="ChEBI" id="CHEBI:17544"/>
        <dbReference type="ChEBI" id="CHEBI:28938"/>
        <dbReference type="EC" id="3.5.1.5"/>
    </reaction>
</comment>
<comment type="pathway">
    <text evidence="3">Nitrogen metabolism; urea degradation; CO(2) and NH(3) from urea (urease route): step 1/1.</text>
</comment>
<keyword evidence="1 3" id="KW-0378">Hydrolase</keyword>
<evidence type="ECO:0000313" key="5">
    <source>
        <dbReference type="EMBL" id="TYC99971.1"/>
    </source>
</evidence>
<evidence type="ECO:0000256" key="2">
    <source>
        <dbReference type="ARBA" id="ARBA00047778"/>
    </source>
</evidence>
<dbReference type="HAMAP" id="MF_01954">
    <property type="entry name" value="Urease_beta"/>
    <property type="match status" value="1"/>
</dbReference>
<dbReference type="Proteomes" id="UP000323410">
    <property type="component" value="Unassembled WGS sequence"/>
</dbReference>
<gene>
    <name evidence="3" type="primary">ureB</name>
    <name evidence="5" type="ORF">FQ377_00405</name>
</gene>
<comment type="subcellular location">
    <subcellularLocation>
        <location evidence="3">Cytoplasm</location>
    </subcellularLocation>
</comment>
<comment type="similarity">
    <text evidence="3">Belongs to the urease beta subunit family.</text>
</comment>
<reference evidence="5 6" key="1">
    <citation type="submission" date="2019-08" db="EMBL/GenBank/DDBJ databases">
        <title>Genone of Arthrobacter echini P9.</title>
        <authorList>
            <person name="Bowman J.P."/>
        </authorList>
    </citation>
    <scope>NUCLEOTIDE SEQUENCE [LARGE SCALE GENOMIC DNA]</scope>
    <source>
        <strain evidence="5 6">P9</strain>
    </source>
</reference>
<dbReference type="InterPro" id="IPR002019">
    <property type="entry name" value="Urease_beta-like"/>
</dbReference>
<comment type="subunit">
    <text evidence="3">Heterotrimer of UreA (gamma), UreB (beta) and UreC (alpha) subunits. Three heterotrimers associate to form the active enzyme.</text>
</comment>
<feature type="compositionally biased region" description="Basic and acidic residues" evidence="4">
    <location>
        <begin position="16"/>
        <end position="34"/>
    </location>
</feature>
<dbReference type="Gene3D" id="2.10.150.10">
    <property type="entry name" value="Urease, beta subunit"/>
    <property type="match status" value="1"/>
</dbReference>
<dbReference type="UniPathway" id="UPA00258">
    <property type="reaction ID" value="UER00370"/>
</dbReference>
<organism evidence="5 6">
    <name type="scientific">Arthrobacter echini</name>
    <dbReference type="NCBI Taxonomy" id="1529066"/>
    <lineage>
        <taxon>Bacteria</taxon>
        <taxon>Bacillati</taxon>
        <taxon>Actinomycetota</taxon>
        <taxon>Actinomycetes</taxon>
        <taxon>Micrococcales</taxon>
        <taxon>Micrococcaceae</taxon>
        <taxon>Arthrobacter</taxon>
    </lineage>
</organism>
<comment type="caution">
    <text evidence="5">The sequence shown here is derived from an EMBL/GenBank/DDBJ whole genome shotgun (WGS) entry which is preliminary data.</text>
</comment>
<dbReference type="SUPFAM" id="SSF51278">
    <property type="entry name" value="Urease, beta-subunit"/>
    <property type="match status" value="1"/>
</dbReference>
<dbReference type="InterPro" id="IPR036461">
    <property type="entry name" value="Urease_betasu_sf"/>
</dbReference>
<dbReference type="GO" id="GO:0035550">
    <property type="term" value="C:urease complex"/>
    <property type="evidence" value="ECO:0007669"/>
    <property type="project" value="InterPro"/>
</dbReference>
<keyword evidence="3" id="KW-0963">Cytoplasm</keyword>
<dbReference type="GO" id="GO:0009039">
    <property type="term" value="F:urease activity"/>
    <property type="evidence" value="ECO:0007669"/>
    <property type="project" value="UniProtKB-UniRule"/>
</dbReference>
<dbReference type="AlphaFoldDB" id="A0A5D0XVF0"/>
<protein>
    <recommendedName>
        <fullName evidence="3">Urease subunit beta</fullName>
        <ecNumber evidence="3">3.5.1.5</ecNumber>
    </recommendedName>
    <alternativeName>
        <fullName evidence="3">Urea amidohydrolase subunit beta</fullName>
    </alternativeName>
</protein>
<name>A0A5D0XVF0_9MICC</name>
<evidence type="ECO:0000313" key="6">
    <source>
        <dbReference type="Proteomes" id="UP000323410"/>
    </source>
</evidence>